<feature type="compositionally biased region" description="Basic and acidic residues" evidence="1">
    <location>
        <begin position="74"/>
        <end position="83"/>
    </location>
</feature>
<dbReference type="InParanoid" id="A0A6C2YUG6"/>
<evidence type="ECO:0000256" key="2">
    <source>
        <dbReference type="SAM" id="SignalP"/>
    </source>
</evidence>
<protein>
    <recommendedName>
        <fullName evidence="3">Sulfatase-modifying factor enzyme-like domain-containing protein</fullName>
    </recommendedName>
</protein>
<dbReference type="EMBL" id="LR593887">
    <property type="protein sequence ID" value="VTS06717.1"/>
    <property type="molecule type" value="Genomic_DNA"/>
</dbReference>
<name>A0A6C2YUG6_9BACT</name>
<feature type="chain" id="PRO_5033879237" description="Sulfatase-modifying factor enzyme-like domain-containing protein" evidence="2">
    <location>
        <begin position="35"/>
        <end position="350"/>
    </location>
</feature>
<dbReference type="KEGG" id="tim:GMBLW1_45140"/>
<dbReference type="GO" id="GO:0120147">
    <property type="term" value="F:formylglycine-generating oxidase activity"/>
    <property type="evidence" value="ECO:0007669"/>
    <property type="project" value="TreeGrafter"/>
</dbReference>
<dbReference type="InterPro" id="IPR016187">
    <property type="entry name" value="CTDL_fold"/>
</dbReference>
<feature type="signal peptide" evidence="2">
    <location>
        <begin position="1"/>
        <end position="34"/>
    </location>
</feature>
<dbReference type="Proteomes" id="UP000464378">
    <property type="component" value="Chromosome"/>
</dbReference>
<evidence type="ECO:0000313" key="5">
    <source>
        <dbReference type="Proteomes" id="UP000464378"/>
    </source>
</evidence>
<proteinExistence type="predicted"/>
<evidence type="ECO:0000313" key="4">
    <source>
        <dbReference type="EMBL" id="VIP04679.1"/>
    </source>
</evidence>
<dbReference type="InterPro" id="IPR051043">
    <property type="entry name" value="Sulfatase_Mod_Factor_Kinase"/>
</dbReference>
<dbReference type="RefSeq" id="WP_162659728.1">
    <property type="nucleotide sequence ID" value="NZ_LR593887.1"/>
</dbReference>
<dbReference type="InterPro" id="IPR042095">
    <property type="entry name" value="SUMF_sf"/>
</dbReference>
<dbReference type="EMBL" id="LR586016">
    <property type="protein sequence ID" value="VIP04679.1"/>
    <property type="molecule type" value="Genomic_DNA"/>
</dbReference>
<dbReference type="AlphaFoldDB" id="A0A6C2YUG6"/>
<keyword evidence="2" id="KW-0732">Signal</keyword>
<reference evidence="4" key="1">
    <citation type="submission" date="2019-04" db="EMBL/GenBank/DDBJ databases">
        <authorList>
            <consortium name="Science for Life Laboratories"/>
        </authorList>
    </citation>
    <scope>NUCLEOTIDE SEQUENCE</scope>
    <source>
        <strain evidence="4">MBLW1</strain>
    </source>
</reference>
<evidence type="ECO:0000259" key="3">
    <source>
        <dbReference type="Pfam" id="PF03781"/>
    </source>
</evidence>
<dbReference type="PANTHER" id="PTHR23150">
    <property type="entry name" value="SULFATASE MODIFYING FACTOR 1, 2"/>
    <property type="match status" value="1"/>
</dbReference>
<dbReference type="SUPFAM" id="SSF56436">
    <property type="entry name" value="C-type lectin-like"/>
    <property type="match status" value="1"/>
</dbReference>
<organism evidence="4">
    <name type="scientific">Tuwongella immobilis</name>
    <dbReference type="NCBI Taxonomy" id="692036"/>
    <lineage>
        <taxon>Bacteria</taxon>
        <taxon>Pseudomonadati</taxon>
        <taxon>Planctomycetota</taxon>
        <taxon>Planctomycetia</taxon>
        <taxon>Gemmatales</taxon>
        <taxon>Gemmataceae</taxon>
        <taxon>Tuwongella</taxon>
    </lineage>
</organism>
<dbReference type="InterPro" id="IPR005532">
    <property type="entry name" value="SUMF_dom"/>
</dbReference>
<dbReference type="PANTHER" id="PTHR23150:SF19">
    <property type="entry name" value="FORMYLGLYCINE-GENERATING ENZYME"/>
    <property type="match status" value="1"/>
</dbReference>
<evidence type="ECO:0000256" key="1">
    <source>
        <dbReference type="SAM" id="MobiDB-lite"/>
    </source>
</evidence>
<accession>A0A6C2YUG6</accession>
<dbReference type="Gene3D" id="3.90.1580.10">
    <property type="entry name" value="paralog of FGE (formylglycine-generating enzyme)"/>
    <property type="match status" value="1"/>
</dbReference>
<feature type="region of interest" description="Disordered" evidence="1">
    <location>
        <begin position="65"/>
        <end position="85"/>
    </location>
</feature>
<feature type="domain" description="Sulfatase-modifying factor enzyme-like" evidence="3">
    <location>
        <begin position="57"/>
        <end position="307"/>
    </location>
</feature>
<keyword evidence="5" id="KW-1185">Reference proteome</keyword>
<gene>
    <name evidence="4" type="ORF">GMBLW1_45140</name>
</gene>
<dbReference type="Pfam" id="PF03781">
    <property type="entry name" value="FGE-sulfatase"/>
    <property type="match status" value="1"/>
</dbReference>
<sequence>MRYSVQTLLGLSFLGLSGVLAVALSLAPSQPALADAAPASAPKSYTEKIPDSSVTFDMVGVPGGSYLMGSPDNEPGRNPDEGPQHPVTVAPFWMGKCEVTWDEFDLYWKNEGLIEFGKDSEPVTDADALTRPTPPYVDETYGHEREKHPALCMTHHTAMMYCSWLSKVTGKKYRLPTEAEWEYACRAGSKGRYSFGDDPAQLGEYAWFKGNSTDEDHPKGTTHPVGSKKANAFGLHDMHGSVMEWCLDHYAADTYGKFDLKKAALRPVIVPTERKWSHVARGGSWADGPEKLRSAARRASEKSWMKHDPQIPQSIWWLTRFDVIGFRVVRAVDEQPELKDLRSKVNYQSQ</sequence>